<sequence>MARAIRRVIMNHQSNGQSPASTFYLIKCVPSRSRGLLHVLALELLTHSLATPRPARSPTPDENEGPRRARKSFLSSTSGSTGTVAGGRPRAGNRRSASKSKDERHARGPVLAGFRSTGTRAPLLGSPRAPGEARGGEGQLHIQFHRSGYAAQEPRLAARHPGLGLRVMGSRPTVRCTSTELPTRTAQLPLMRLCVHATTIPTSEPRPTRANGNTRERSCPHRWTRKDLERDKQHAAGGLRRISKGQATSRGGRGGSRRDTQQAAGDAADLEGTGRGGVATGTIIRGAICLSSEDGGQASGSGHIAQELGDGEESQHLGTSAATECGTPTRYSSPRNPQAQRSAPDTSASPPACEHRQRPCPLPSPCGRRAKPLGAVGAASTLARGESCVKAPHPRPRIKAAPTRPTAWSGSRQR</sequence>
<dbReference type="AlphaFoldDB" id="A0A4U5PYN6"/>
<reference evidence="2" key="1">
    <citation type="submission" date="2018-10" db="EMBL/GenBank/DDBJ databases">
        <title>Population genomic analysis revealed the cold adaptation of white poplar.</title>
        <authorList>
            <person name="Liu Y.-J."/>
        </authorList>
    </citation>
    <scope>NUCLEOTIDE SEQUENCE [LARGE SCALE GENOMIC DNA]</scope>
    <source>
        <strain evidence="2">PAL-ZL1</strain>
    </source>
</reference>
<dbReference type="EMBL" id="RCHU01000545">
    <property type="protein sequence ID" value="TKS02379.1"/>
    <property type="molecule type" value="Genomic_DNA"/>
</dbReference>
<gene>
    <name evidence="2" type="ORF">D5086_0000163720</name>
</gene>
<name>A0A4U5PYN6_POPAL</name>
<feature type="compositionally biased region" description="Low complexity" evidence="1">
    <location>
        <begin position="75"/>
        <end position="87"/>
    </location>
</feature>
<feature type="region of interest" description="Disordered" evidence="1">
    <location>
        <begin position="51"/>
        <end position="136"/>
    </location>
</feature>
<proteinExistence type="predicted"/>
<organism evidence="2">
    <name type="scientific">Populus alba</name>
    <name type="common">White poplar</name>
    <dbReference type="NCBI Taxonomy" id="43335"/>
    <lineage>
        <taxon>Eukaryota</taxon>
        <taxon>Viridiplantae</taxon>
        <taxon>Streptophyta</taxon>
        <taxon>Embryophyta</taxon>
        <taxon>Tracheophyta</taxon>
        <taxon>Spermatophyta</taxon>
        <taxon>Magnoliopsida</taxon>
        <taxon>eudicotyledons</taxon>
        <taxon>Gunneridae</taxon>
        <taxon>Pentapetalae</taxon>
        <taxon>rosids</taxon>
        <taxon>fabids</taxon>
        <taxon>Malpighiales</taxon>
        <taxon>Salicaceae</taxon>
        <taxon>Saliceae</taxon>
        <taxon>Populus</taxon>
    </lineage>
</organism>
<feature type="compositionally biased region" description="Basic and acidic residues" evidence="1">
    <location>
        <begin position="214"/>
        <end position="234"/>
    </location>
</feature>
<protein>
    <submittedName>
        <fullName evidence="2">Uncharacterized protein</fullName>
    </submittedName>
</protein>
<feature type="region of interest" description="Disordered" evidence="1">
    <location>
        <begin position="199"/>
        <end position="277"/>
    </location>
</feature>
<evidence type="ECO:0000313" key="2">
    <source>
        <dbReference type="EMBL" id="TKS02379.1"/>
    </source>
</evidence>
<feature type="compositionally biased region" description="Polar residues" evidence="1">
    <location>
        <begin position="329"/>
        <end position="349"/>
    </location>
</feature>
<accession>A0A4U5PYN6</accession>
<feature type="region of interest" description="Disordered" evidence="1">
    <location>
        <begin position="311"/>
        <end position="414"/>
    </location>
</feature>
<evidence type="ECO:0000256" key="1">
    <source>
        <dbReference type="SAM" id="MobiDB-lite"/>
    </source>
</evidence>
<comment type="caution">
    <text evidence="2">The sequence shown here is derived from an EMBL/GenBank/DDBJ whole genome shotgun (WGS) entry which is preliminary data.</text>
</comment>